<reference evidence="3" key="1">
    <citation type="submission" date="2021-07" db="EMBL/GenBank/DDBJ databases">
        <title>Complete genome sequencing of a Clostridium isolate.</title>
        <authorList>
            <person name="Ueki A."/>
            <person name="Tonouchi A."/>
        </authorList>
    </citation>
    <scope>NUCLEOTIDE SEQUENCE [LARGE SCALE GENOMIC DNA]</scope>
    <source>
        <strain evidence="3">C5S11</strain>
    </source>
</reference>
<dbReference type="Pfam" id="PF13527">
    <property type="entry name" value="Acetyltransf_9"/>
    <property type="match status" value="1"/>
</dbReference>
<dbReference type="SUPFAM" id="SSF55729">
    <property type="entry name" value="Acyl-CoA N-acyltransferases (Nat)"/>
    <property type="match status" value="1"/>
</dbReference>
<gene>
    <name evidence="2" type="ORF">psyc5s11_21400</name>
</gene>
<organism evidence="2 3">
    <name type="scientific">Clostridium gelidum</name>
    <dbReference type="NCBI Taxonomy" id="704125"/>
    <lineage>
        <taxon>Bacteria</taxon>
        <taxon>Bacillati</taxon>
        <taxon>Bacillota</taxon>
        <taxon>Clostridia</taxon>
        <taxon>Eubacteriales</taxon>
        <taxon>Clostridiaceae</taxon>
        <taxon>Clostridium</taxon>
    </lineage>
</organism>
<dbReference type="InterPro" id="IPR000182">
    <property type="entry name" value="GNAT_dom"/>
</dbReference>
<name>A0ABN6IYT8_9CLOT</name>
<dbReference type="InterPro" id="IPR016181">
    <property type="entry name" value="Acyl_CoA_acyltransferase"/>
</dbReference>
<dbReference type="Proteomes" id="UP000824633">
    <property type="component" value="Chromosome"/>
</dbReference>
<dbReference type="RefSeq" id="WP_224037595.1">
    <property type="nucleotide sequence ID" value="NZ_AP024849.1"/>
</dbReference>
<protein>
    <submittedName>
        <fullName evidence="2">GNAT family acetyltransferase</fullName>
    </submittedName>
</protein>
<proteinExistence type="predicted"/>
<accession>A0ABN6IYT8</accession>
<dbReference type="EMBL" id="AP024849">
    <property type="protein sequence ID" value="BCZ46073.1"/>
    <property type="molecule type" value="Genomic_DNA"/>
</dbReference>
<dbReference type="Gene3D" id="3.40.630.30">
    <property type="match status" value="1"/>
</dbReference>
<sequence>MEQFKFIKNYLKNDKYRKSFNELGKKTFSINFDQWYREGYLGDNYINYSFLHEEKVVANVSANKFNIIHNGELKKAIQLGTVMTDEHYRNKGLIRKLMDTILKEYENYDLIYLFANDSVLDFYPKFGFKKVIEGKYELDAKEITGLELNNCKVIKLDLENEEHKNIIKRLAKNRVPISQELGIINYSSILNLYCNYEFRDDLYYIKEEDTIIIFRRENNVVNLFDILSSDDFDLDNIISKVIRKEDKSIQFNFIPKSKKYKINFELEENTGDTLFVKEGKGNLEDGILFPKTSHT</sequence>
<evidence type="ECO:0000313" key="2">
    <source>
        <dbReference type="EMBL" id="BCZ46073.1"/>
    </source>
</evidence>
<evidence type="ECO:0000259" key="1">
    <source>
        <dbReference type="PROSITE" id="PS51186"/>
    </source>
</evidence>
<dbReference type="CDD" id="cd04301">
    <property type="entry name" value="NAT_SF"/>
    <property type="match status" value="1"/>
</dbReference>
<keyword evidence="3" id="KW-1185">Reference proteome</keyword>
<feature type="domain" description="N-acetyltransferase" evidence="1">
    <location>
        <begin position="7"/>
        <end position="144"/>
    </location>
</feature>
<dbReference type="PROSITE" id="PS51186">
    <property type="entry name" value="GNAT"/>
    <property type="match status" value="1"/>
</dbReference>
<evidence type="ECO:0000313" key="3">
    <source>
        <dbReference type="Proteomes" id="UP000824633"/>
    </source>
</evidence>